<dbReference type="GO" id="GO:0003677">
    <property type="term" value="F:DNA binding"/>
    <property type="evidence" value="ECO:0007669"/>
    <property type="project" value="UniProtKB-KW"/>
</dbReference>
<dbReference type="Proteomes" id="UP000032735">
    <property type="component" value="Chromosome"/>
</dbReference>
<accession>A0A068R5R0</accession>
<dbReference type="InterPro" id="IPR036388">
    <property type="entry name" value="WH-like_DNA-bd_sf"/>
</dbReference>
<dbReference type="HOGENOM" id="CLU_086057_0_0_6"/>
<dbReference type="AlphaFoldDB" id="A0A068R5R0"/>
<feature type="domain" description="HTH luxR-type" evidence="2">
    <location>
        <begin position="156"/>
        <end position="208"/>
    </location>
</feature>
<dbReference type="Gene3D" id="1.10.10.10">
    <property type="entry name" value="Winged helix-like DNA-binding domain superfamily/Winged helix DNA-binding domain"/>
    <property type="match status" value="1"/>
</dbReference>
<evidence type="ECO:0000259" key="2">
    <source>
        <dbReference type="Pfam" id="PF00196"/>
    </source>
</evidence>
<dbReference type="InterPro" id="IPR016032">
    <property type="entry name" value="Sig_transdc_resp-reg_C-effctor"/>
</dbReference>
<dbReference type="Pfam" id="PF00196">
    <property type="entry name" value="GerE"/>
    <property type="match status" value="1"/>
</dbReference>
<dbReference type="SUPFAM" id="SSF46894">
    <property type="entry name" value="C-terminal effector domain of the bipartite response regulators"/>
    <property type="match status" value="1"/>
</dbReference>
<dbReference type="RefSeq" id="WP_045959281.1">
    <property type="nucleotide sequence ID" value="NZ_FO704551.1"/>
</dbReference>
<reference evidence="3 4" key="1">
    <citation type="submission" date="2013-07" db="EMBL/GenBank/DDBJ databases">
        <authorList>
            <person name="Genoscope - CEA"/>
        </authorList>
    </citation>
    <scope>NUCLEOTIDE SEQUENCE [LARGE SCALE GENOMIC DNA]</scope>
    <source>
        <strain evidence="3 4">G6</strain>
    </source>
</reference>
<keyword evidence="4" id="KW-1185">Reference proteome</keyword>
<dbReference type="EMBL" id="FO704551">
    <property type="protein sequence ID" value="CDG22334.1"/>
    <property type="molecule type" value="Genomic_DNA"/>
</dbReference>
<evidence type="ECO:0000313" key="4">
    <source>
        <dbReference type="Proteomes" id="UP000032735"/>
    </source>
</evidence>
<proteinExistence type="predicted"/>
<evidence type="ECO:0000313" key="3">
    <source>
        <dbReference type="EMBL" id="CDG22334.1"/>
    </source>
</evidence>
<dbReference type="InterPro" id="IPR000792">
    <property type="entry name" value="Tscrpt_reg_LuxR_C"/>
</dbReference>
<gene>
    <name evidence="3" type="ORF">XPG1_2682</name>
</gene>
<evidence type="ECO:0000256" key="1">
    <source>
        <dbReference type="ARBA" id="ARBA00023125"/>
    </source>
</evidence>
<keyword evidence="1" id="KW-0238">DNA-binding</keyword>
<dbReference type="GO" id="GO:0006355">
    <property type="term" value="P:regulation of DNA-templated transcription"/>
    <property type="evidence" value="ECO:0007669"/>
    <property type="project" value="InterPro"/>
</dbReference>
<name>A0A068R5R0_9GAMM</name>
<dbReference type="KEGG" id="xpo:XPG1_2682"/>
<organism evidence="3 4">
    <name type="scientific">Xenorhabdus poinarii G6</name>
    <dbReference type="NCBI Taxonomy" id="1354304"/>
    <lineage>
        <taxon>Bacteria</taxon>
        <taxon>Pseudomonadati</taxon>
        <taxon>Pseudomonadota</taxon>
        <taxon>Gammaproteobacteria</taxon>
        <taxon>Enterobacterales</taxon>
        <taxon>Morganellaceae</taxon>
        <taxon>Xenorhabdus</taxon>
    </lineage>
</organism>
<protein>
    <recommendedName>
        <fullName evidence="2">HTH luxR-type domain-containing protein</fullName>
    </recommendedName>
</protein>
<sequence>MTKSDDRDFLSRPQGDMGSFEWFCDNPFIPWNTGIMLVKNYNHEFVASNSVFSKYSGYSPKSLIGLNDDDMPWAENKDIYINHEKDIIAGLEYSVIEPLSGIVKTSLFTDKKVIYSKNGIPSGTIATAIILNRAVEFGNLAGTATNMKISDYSGYNLTSSESKVLFFLLKGFSRQKISELAGISTSSHDFHLINIKKKFKVDTRDQLVFSCYEKGFHEFMPYHIVI</sequence>